<evidence type="ECO:0000256" key="2">
    <source>
        <dbReference type="SAM" id="SignalP"/>
    </source>
</evidence>
<dbReference type="OrthoDB" id="5427350at2759"/>
<dbReference type="PANTHER" id="PTHR35340:SF9">
    <property type="entry name" value="ASST-DOMAIN-CONTAINING PROTEIN"/>
    <property type="match status" value="1"/>
</dbReference>
<accession>A0A6A6TFA7</accession>
<evidence type="ECO:0008006" key="5">
    <source>
        <dbReference type="Google" id="ProtNLM"/>
    </source>
</evidence>
<organism evidence="3 4">
    <name type="scientific">Lophiostoma macrostomum CBS 122681</name>
    <dbReference type="NCBI Taxonomy" id="1314788"/>
    <lineage>
        <taxon>Eukaryota</taxon>
        <taxon>Fungi</taxon>
        <taxon>Dikarya</taxon>
        <taxon>Ascomycota</taxon>
        <taxon>Pezizomycotina</taxon>
        <taxon>Dothideomycetes</taxon>
        <taxon>Pleosporomycetidae</taxon>
        <taxon>Pleosporales</taxon>
        <taxon>Lophiostomataceae</taxon>
        <taxon>Lophiostoma</taxon>
    </lineage>
</organism>
<dbReference type="InterPro" id="IPR053143">
    <property type="entry name" value="Arylsulfate_ST"/>
</dbReference>
<keyword evidence="2" id="KW-0732">Signal</keyword>
<evidence type="ECO:0000256" key="1">
    <source>
        <dbReference type="SAM" id="MobiDB-lite"/>
    </source>
</evidence>
<evidence type="ECO:0000313" key="4">
    <source>
        <dbReference type="Proteomes" id="UP000799324"/>
    </source>
</evidence>
<feature type="chain" id="PRO_5025493677" description="Arylsulfotransferase" evidence="2">
    <location>
        <begin position="21"/>
        <end position="537"/>
    </location>
</feature>
<feature type="signal peptide" evidence="2">
    <location>
        <begin position="1"/>
        <end position="20"/>
    </location>
</feature>
<name>A0A6A6TFA7_9PLEO</name>
<dbReference type="AlphaFoldDB" id="A0A6A6TFA7"/>
<dbReference type="InterPro" id="IPR011047">
    <property type="entry name" value="Quinoprotein_ADH-like_sf"/>
</dbReference>
<dbReference type="Proteomes" id="UP000799324">
    <property type="component" value="Unassembled WGS sequence"/>
</dbReference>
<dbReference type="EMBL" id="MU004313">
    <property type="protein sequence ID" value="KAF2658675.1"/>
    <property type="molecule type" value="Genomic_DNA"/>
</dbReference>
<proteinExistence type="predicted"/>
<gene>
    <name evidence="3" type="ORF">K491DRAFT_766551</name>
</gene>
<dbReference type="InterPro" id="IPR039535">
    <property type="entry name" value="ASST-like"/>
</dbReference>
<dbReference type="SUPFAM" id="SSF50998">
    <property type="entry name" value="Quinoprotein alcohol dehydrogenase-like"/>
    <property type="match status" value="1"/>
</dbReference>
<keyword evidence="4" id="KW-1185">Reference proteome</keyword>
<feature type="region of interest" description="Disordered" evidence="1">
    <location>
        <begin position="517"/>
        <end position="537"/>
    </location>
</feature>
<sequence length="537" mass="59550">MKNFLLGLSAALAHVYPCHANSRYRSRPDLSPPSLNITIPATSDVGSGFLFVAPYSIDRAYKLDGSSRPEQPAAYIFRDDGDLVWSSVGYISGFVGNFHVATLSGKPVILANEGTIDTLHGHGYGHVAFLDQRYQRVKTVTGGNHKVLDLHEFTVQNGKTAVVEIYDQLQVDLRPYGGKDGQTWIVDAVVQELDLETGKVLFEWHSLDHVDPTDSVLTLNQRGSLGDGRTAIDAWDYFHINSVDKNNTEGNYLISGRHVSAIYKLDGKTGKIIWQIGGKHSNFSFGDELEFAFQHDARFQGRDGDIQYISLFDNGAGSNGHQGGDKDKIRDYSTGKLLKLNTSDWTASIVKEVEHPDRLLAPSQGNTQILPNGNLFVHWGQAGTITEYRANDSVPIFNAYLDTFAPGRGVQNYRGFRQEWKGTPTEPPALVALTTEDGSVELYVSWNGDTETHTWKFYVREDGKEREVGQSARKGFETKFEVPVRHSGKSAEFFARAFDSNGKSLSKTERATIRQKIGSSSLGRLRPDAQQQAINEL</sequence>
<dbReference type="PANTHER" id="PTHR35340">
    <property type="entry name" value="PQQ ENZYME REPEAT PROTEIN-RELATED"/>
    <property type="match status" value="1"/>
</dbReference>
<protein>
    <recommendedName>
        <fullName evidence="5">Arylsulfotransferase</fullName>
    </recommendedName>
</protein>
<dbReference type="Pfam" id="PF14269">
    <property type="entry name" value="Arylsulfotran_2"/>
    <property type="match status" value="1"/>
</dbReference>
<evidence type="ECO:0000313" key="3">
    <source>
        <dbReference type="EMBL" id="KAF2658675.1"/>
    </source>
</evidence>
<reference evidence="3" key="1">
    <citation type="journal article" date="2020" name="Stud. Mycol.">
        <title>101 Dothideomycetes genomes: a test case for predicting lifestyles and emergence of pathogens.</title>
        <authorList>
            <person name="Haridas S."/>
            <person name="Albert R."/>
            <person name="Binder M."/>
            <person name="Bloem J."/>
            <person name="Labutti K."/>
            <person name="Salamov A."/>
            <person name="Andreopoulos B."/>
            <person name="Baker S."/>
            <person name="Barry K."/>
            <person name="Bills G."/>
            <person name="Bluhm B."/>
            <person name="Cannon C."/>
            <person name="Castanera R."/>
            <person name="Culley D."/>
            <person name="Daum C."/>
            <person name="Ezra D."/>
            <person name="Gonzalez J."/>
            <person name="Henrissat B."/>
            <person name="Kuo A."/>
            <person name="Liang C."/>
            <person name="Lipzen A."/>
            <person name="Lutzoni F."/>
            <person name="Magnuson J."/>
            <person name="Mondo S."/>
            <person name="Nolan M."/>
            <person name="Ohm R."/>
            <person name="Pangilinan J."/>
            <person name="Park H.-J."/>
            <person name="Ramirez L."/>
            <person name="Alfaro M."/>
            <person name="Sun H."/>
            <person name="Tritt A."/>
            <person name="Yoshinaga Y."/>
            <person name="Zwiers L.-H."/>
            <person name="Turgeon B."/>
            <person name="Goodwin S."/>
            <person name="Spatafora J."/>
            <person name="Crous P."/>
            <person name="Grigoriev I."/>
        </authorList>
    </citation>
    <scope>NUCLEOTIDE SEQUENCE</scope>
    <source>
        <strain evidence="3">CBS 122681</strain>
    </source>
</reference>